<name>A0A7S4IM47_9EUKA</name>
<dbReference type="EMBL" id="HBKO01025552">
    <property type="protein sequence ID" value="CAE2233447.1"/>
    <property type="molecule type" value="Transcribed_RNA"/>
</dbReference>
<sequence>MVVTRRTSLSPACSLAAGWTEPVASSQSLGQLQLDHAWLQEEHTTLQQERNDLVAERDRLQQERNDPVASPERSLKASTYEALMSTLGLVRSVLVIDSELARKILEKMPPETKAAEYVLLGLVWAVAGTFRIWLLLSFCGSLIGSDAPRRNDNPDDPTPSMAPCETSRFQRPLSEGACCPCPAGEKCDVASRLSCVGRCLRRAQQLEMGSGSSQRYGWYESRKVGVNCVQA</sequence>
<organism evidence="1">
    <name type="scientific">Prymnesium polylepis</name>
    <dbReference type="NCBI Taxonomy" id="72548"/>
    <lineage>
        <taxon>Eukaryota</taxon>
        <taxon>Haptista</taxon>
        <taxon>Haptophyta</taxon>
        <taxon>Prymnesiophyceae</taxon>
        <taxon>Prymnesiales</taxon>
        <taxon>Prymnesiaceae</taxon>
        <taxon>Prymnesium</taxon>
    </lineage>
</organism>
<reference evidence="1" key="1">
    <citation type="submission" date="2021-01" db="EMBL/GenBank/DDBJ databases">
        <authorList>
            <person name="Corre E."/>
            <person name="Pelletier E."/>
            <person name="Niang G."/>
            <person name="Scheremetjew M."/>
            <person name="Finn R."/>
            <person name="Kale V."/>
            <person name="Holt S."/>
            <person name="Cochrane G."/>
            <person name="Meng A."/>
            <person name="Brown T."/>
            <person name="Cohen L."/>
        </authorList>
    </citation>
    <scope>NUCLEOTIDE SEQUENCE</scope>
    <source>
        <strain evidence="1">UIO037</strain>
    </source>
</reference>
<protein>
    <submittedName>
        <fullName evidence="1">Uncharacterized protein</fullName>
    </submittedName>
</protein>
<proteinExistence type="predicted"/>
<dbReference type="AlphaFoldDB" id="A0A7S4IM47"/>
<accession>A0A7S4IM47</accession>
<evidence type="ECO:0000313" key="1">
    <source>
        <dbReference type="EMBL" id="CAE2233447.1"/>
    </source>
</evidence>
<gene>
    <name evidence="1" type="ORF">CPOL0286_LOCUS11663</name>
</gene>